<comment type="catalytic activity">
    <reaction evidence="1 4">
        <text>[protein]-peptidylproline (omega=180) = [protein]-peptidylproline (omega=0)</text>
        <dbReference type="Rhea" id="RHEA:16237"/>
        <dbReference type="Rhea" id="RHEA-COMP:10747"/>
        <dbReference type="Rhea" id="RHEA-COMP:10748"/>
        <dbReference type="ChEBI" id="CHEBI:83833"/>
        <dbReference type="ChEBI" id="CHEBI:83834"/>
        <dbReference type="EC" id="5.2.1.8"/>
    </reaction>
</comment>
<dbReference type="Proteomes" id="UP001610100">
    <property type="component" value="Unassembled WGS sequence"/>
</dbReference>
<keyword evidence="6" id="KW-0732">Signal</keyword>
<dbReference type="PROSITE" id="PS50059">
    <property type="entry name" value="FKBP_PPIASE"/>
    <property type="match status" value="1"/>
</dbReference>
<evidence type="ECO:0000259" key="7">
    <source>
        <dbReference type="PROSITE" id="PS50059"/>
    </source>
</evidence>
<reference evidence="8 9" key="1">
    <citation type="submission" date="2024-02" db="EMBL/GenBank/DDBJ databases">
        <title>A Gaetbulibacter species isolated from tidal flats and genomic insights of their niches.</title>
        <authorList>
            <person name="Ye Y."/>
        </authorList>
    </citation>
    <scope>NUCLEOTIDE SEQUENCE [LARGE SCALE GENOMIC DNA]</scope>
    <source>
        <strain evidence="8 9">KYW382</strain>
    </source>
</reference>
<feature type="compositionally biased region" description="Acidic residues" evidence="5">
    <location>
        <begin position="267"/>
        <end position="287"/>
    </location>
</feature>
<dbReference type="Gene3D" id="3.10.50.40">
    <property type="match status" value="1"/>
</dbReference>
<feature type="region of interest" description="Disordered" evidence="5">
    <location>
        <begin position="263"/>
        <end position="324"/>
    </location>
</feature>
<dbReference type="PROSITE" id="PS51257">
    <property type="entry name" value="PROKAR_LIPOPROTEIN"/>
    <property type="match status" value="1"/>
</dbReference>
<keyword evidence="4" id="KW-0413">Isomerase</keyword>
<comment type="caution">
    <text evidence="8">The sequence shown here is derived from an EMBL/GenBank/DDBJ whole genome shotgun (WGS) entry which is preliminary data.</text>
</comment>
<dbReference type="SUPFAM" id="SSF54534">
    <property type="entry name" value="FKBP-like"/>
    <property type="match status" value="1"/>
</dbReference>
<evidence type="ECO:0000313" key="8">
    <source>
        <dbReference type="EMBL" id="MFH6771657.1"/>
    </source>
</evidence>
<gene>
    <name evidence="8" type="ORF">V8G58_06890</name>
</gene>
<evidence type="ECO:0000256" key="6">
    <source>
        <dbReference type="SAM" id="SignalP"/>
    </source>
</evidence>
<dbReference type="EC" id="5.2.1.8" evidence="2 4"/>
<feature type="chain" id="PRO_5047306766" description="peptidylprolyl isomerase" evidence="6">
    <location>
        <begin position="30"/>
        <end position="324"/>
    </location>
</feature>
<name>A0ABW7N2E0_9FLAO</name>
<organism evidence="8 9">
    <name type="scientific">Gaetbulibacter aestuarii</name>
    <dbReference type="NCBI Taxonomy" id="1502358"/>
    <lineage>
        <taxon>Bacteria</taxon>
        <taxon>Pseudomonadati</taxon>
        <taxon>Bacteroidota</taxon>
        <taxon>Flavobacteriia</taxon>
        <taxon>Flavobacteriales</taxon>
        <taxon>Flavobacteriaceae</taxon>
        <taxon>Gaetbulibacter</taxon>
    </lineage>
</organism>
<evidence type="ECO:0000256" key="1">
    <source>
        <dbReference type="ARBA" id="ARBA00000971"/>
    </source>
</evidence>
<feature type="signal peptide" evidence="6">
    <location>
        <begin position="1"/>
        <end position="29"/>
    </location>
</feature>
<accession>A0ABW7N2E0</accession>
<dbReference type="InterPro" id="IPR046357">
    <property type="entry name" value="PPIase_dom_sf"/>
</dbReference>
<keyword evidence="3 4" id="KW-0697">Rotamase</keyword>
<evidence type="ECO:0000313" key="9">
    <source>
        <dbReference type="Proteomes" id="UP001610100"/>
    </source>
</evidence>
<feature type="domain" description="PPIase FKBP-type" evidence="7">
    <location>
        <begin position="127"/>
        <end position="234"/>
    </location>
</feature>
<sequence>MKIGKFSLLFIILTSIVLSCSKNNNNATAAPVLRDRTEQQAEDDIILEDYLSSYYYNSADLQANPNPSMKDLVITALPADGVLPDPDKNTLLIDAVETHTTTFSDTEYKYYVLKIAQGGGEKAPHFCDQVRVLYQGFLPNDDNKVFDESPNPTDFYLIGDGVNTQGVITGWRKVLTEFNMAASYTDNGDGTVTYTNPGVGAMFLPSGLAYFSEYTSNIPPYAVLAFKFDLLETSVMDHDNDGVPSYLEDLNSDNEFVVDYENRDSTTDDDTDGDGTPDFLDADDDGDGVLTINEDTNNDGDPTNDIGANGIPKYLDATETASNK</sequence>
<evidence type="ECO:0000256" key="5">
    <source>
        <dbReference type="SAM" id="MobiDB-lite"/>
    </source>
</evidence>
<dbReference type="InterPro" id="IPR001179">
    <property type="entry name" value="PPIase_FKBP_dom"/>
</dbReference>
<evidence type="ECO:0000256" key="4">
    <source>
        <dbReference type="PROSITE-ProRule" id="PRU00277"/>
    </source>
</evidence>
<keyword evidence="9" id="KW-1185">Reference proteome</keyword>
<protein>
    <recommendedName>
        <fullName evidence="2 4">peptidylprolyl isomerase</fullName>
        <ecNumber evidence="2 4">5.2.1.8</ecNumber>
    </recommendedName>
</protein>
<dbReference type="RefSeq" id="WP_344740764.1">
    <property type="nucleotide sequence ID" value="NZ_BAABAY010000001.1"/>
</dbReference>
<evidence type="ECO:0000256" key="2">
    <source>
        <dbReference type="ARBA" id="ARBA00013194"/>
    </source>
</evidence>
<evidence type="ECO:0000256" key="3">
    <source>
        <dbReference type="ARBA" id="ARBA00023110"/>
    </source>
</evidence>
<proteinExistence type="predicted"/>
<dbReference type="EMBL" id="JBAWKB010000001">
    <property type="protein sequence ID" value="MFH6771657.1"/>
    <property type="molecule type" value="Genomic_DNA"/>
</dbReference>